<dbReference type="Pfam" id="PF17790">
    <property type="entry name" value="MG1"/>
    <property type="match status" value="1"/>
</dbReference>
<dbReference type="SUPFAM" id="SSF50242">
    <property type="entry name" value="TIMP-like"/>
    <property type="match status" value="1"/>
</dbReference>
<dbReference type="SMART" id="SM01360">
    <property type="entry name" value="A2M"/>
    <property type="match status" value="1"/>
</dbReference>
<keyword evidence="16" id="KW-0325">Glycoprotein</keyword>
<dbReference type="Gene3D" id="2.60.40.1930">
    <property type="match status" value="3"/>
</dbReference>
<dbReference type="Pfam" id="PF07677">
    <property type="entry name" value="A2M_recep"/>
    <property type="match status" value="1"/>
</dbReference>
<dbReference type="PROSITE" id="PS01178">
    <property type="entry name" value="ANAPHYLATOXIN_2"/>
    <property type="match status" value="1"/>
</dbReference>
<evidence type="ECO:0000256" key="22">
    <source>
        <dbReference type="ARBA" id="ARBA00093484"/>
    </source>
</evidence>
<dbReference type="InParanoid" id="A0A2U3VK97"/>
<dbReference type="InterPro" id="IPR049466">
    <property type="entry name" value="C3_CUB1"/>
</dbReference>
<feature type="domain" description="NTR" evidence="28">
    <location>
        <begin position="1517"/>
        <end position="1659"/>
    </location>
</feature>
<dbReference type="GO" id="GO:0006958">
    <property type="term" value="P:complement activation, classical pathway"/>
    <property type="evidence" value="ECO:0007669"/>
    <property type="project" value="UniProtKB-KW"/>
</dbReference>
<dbReference type="FunFam" id="2.60.40.10:FF:001013">
    <property type="entry name" value="Complement C3"/>
    <property type="match status" value="1"/>
</dbReference>
<dbReference type="InterPro" id="IPR011625">
    <property type="entry name" value="A2M_N_BRD"/>
</dbReference>
<dbReference type="RefSeq" id="XP_004395334.1">
    <property type="nucleotide sequence ID" value="XM_004395277.1"/>
</dbReference>
<dbReference type="FunFam" id="2.60.40.1930:FF:000006">
    <property type="entry name" value="Complement C3"/>
    <property type="match status" value="1"/>
</dbReference>
<keyword evidence="11" id="KW-0391">Immunity</keyword>
<dbReference type="PANTHER" id="PTHR11412">
    <property type="entry name" value="MACROGLOBULIN / COMPLEMENT"/>
    <property type="match status" value="1"/>
</dbReference>
<keyword evidence="5" id="KW-0964">Secreted</keyword>
<dbReference type="SUPFAM" id="SSF47686">
    <property type="entry name" value="Anaphylotoxins (complement system)"/>
    <property type="match status" value="1"/>
</dbReference>
<evidence type="ECO:0000256" key="11">
    <source>
        <dbReference type="ARBA" id="ARBA00022859"/>
    </source>
</evidence>
<dbReference type="Pfam" id="PF21406">
    <property type="entry name" value="C3_CUB1"/>
    <property type="match status" value="1"/>
</dbReference>
<comment type="subunit">
    <text evidence="25">Interacts with CFH. Interacts with CR2.</text>
</comment>
<keyword evidence="6" id="KW-0597">Phosphoprotein</keyword>
<dbReference type="SFLD" id="SFLDG01179">
    <property type="entry name" value="Complement_C3/C4_Like"/>
    <property type="match status" value="1"/>
</dbReference>
<evidence type="ECO:0000256" key="23">
    <source>
        <dbReference type="ARBA" id="ARBA00093492"/>
    </source>
</evidence>
<protein>
    <recommendedName>
        <fullName evidence="4">Complement C3</fullName>
    </recommendedName>
</protein>
<dbReference type="Gene3D" id="2.40.50.120">
    <property type="match status" value="1"/>
</dbReference>
<dbReference type="InterPro" id="IPR002890">
    <property type="entry name" value="MG2"/>
</dbReference>
<dbReference type="Gene3D" id="2.60.40.1940">
    <property type="match status" value="1"/>
</dbReference>
<name>A0A2U3VK97_ODORO</name>
<evidence type="ECO:0000256" key="21">
    <source>
        <dbReference type="ARBA" id="ARBA00093409"/>
    </source>
</evidence>
<dbReference type="Gene3D" id="2.60.40.10">
    <property type="entry name" value="Immunoglobulins"/>
    <property type="match status" value="2"/>
</dbReference>
<dbReference type="InterPro" id="IPR011626">
    <property type="entry name" value="Alpha-macroglobulin_TED"/>
</dbReference>
<dbReference type="FunFam" id="2.60.40.1930:FF:000008">
    <property type="entry name" value="Complement C3"/>
    <property type="match status" value="1"/>
</dbReference>
<keyword evidence="29" id="KW-1185">Reference proteome</keyword>
<dbReference type="FunFam" id="1.20.91.20:FF:000001">
    <property type="entry name" value="Complement C3"/>
    <property type="match status" value="1"/>
</dbReference>
<comment type="function">
    <text evidence="20">Adipogenic hormone that stimulates triglyceride synthesis and glucose transport in adipocytes, regulating fat storage and playing a role in postprandial triglyceride clearance. Appears to stimulate triglyceride synthesis via activation of the PLC, MAPK and AKT signaling pathways. Acts by binding to its receptor, C5AR2, activating G protein-coupled receptor signaling, promoting the phosphorylation, ARRB2-mediated internalization and endocytosis of C5AR2.</text>
</comment>
<dbReference type="InterPro" id="IPR013783">
    <property type="entry name" value="Ig-like_fold"/>
</dbReference>
<dbReference type="GO" id="GO:0006957">
    <property type="term" value="P:complement activation, alternative pathway"/>
    <property type="evidence" value="ECO:0007669"/>
    <property type="project" value="UniProtKB-KW"/>
</dbReference>
<dbReference type="GO" id="GO:0006954">
    <property type="term" value="P:inflammatory response"/>
    <property type="evidence" value="ECO:0007669"/>
    <property type="project" value="UniProtKB-KW"/>
</dbReference>
<dbReference type="FunFam" id="2.60.40.10:FF:000155">
    <property type="entry name" value="complement C3 isoform X1"/>
    <property type="match status" value="1"/>
</dbReference>
<evidence type="ECO:0000256" key="20">
    <source>
        <dbReference type="ARBA" id="ARBA00093400"/>
    </source>
</evidence>
<evidence type="ECO:0000256" key="24">
    <source>
        <dbReference type="ARBA" id="ARBA00093550"/>
    </source>
</evidence>
<evidence type="ECO:0000256" key="13">
    <source>
        <dbReference type="ARBA" id="ARBA00022966"/>
    </source>
</evidence>
<dbReference type="SUPFAM" id="SSF49410">
    <property type="entry name" value="Alpha-macroglobulin receptor domain"/>
    <property type="match status" value="1"/>
</dbReference>
<dbReference type="Pfam" id="PF17789">
    <property type="entry name" value="MG4"/>
    <property type="match status" value="1"/>
</dbReference>
<dbReference type="PANTHER" id="PTHR11412:SF81">
    <property type="entry name" value="COMPLEMENT C3"/>
    <property type="match status" value="1"/>
</dbReference>
<dbReference type="Pfam" id="PF00207">
    <property type="entry name" value="A2M"/>
    <property type="match status" value="1"/>
</dbReference>
<reference evidence="30" key="1">
    <citation type="submission" date="2025-08" db="UniProtKB">
        <authorList>
            <consortium name="RefSeq"/>
        </authorList>
    </citation>
    <scope>IDENTIFICATION</scope>
</reference>
<dbReference type="STRING" id="9708.A0A2U3VK97"/>
<keyword evidence="15" id="KW-0179">Complement alternate pathway</keyword>
<dbReference type="GO" id="GO:0009986">
    <property type="term" value="C:cell surface"/>
    <property type="evidence" value="ECO:0007669"/>
    <property type="project" value="UniProtKB-SubCell"/>
</dbReference>
<dbReference type="InterPro" id="IPR041555">
    <property type="entry name" value="MG3"/>
</dbReference>
<dbReference type="Gene3D" id="2.20.130.20">
    <property type="match status" value="1"/>
</dbReference>
<keyword evidence="7" id="KW-0399">Innate immunity</keyword>
<keyword evidence="14" id="KW-1015">Disulfide bond</keyword>
<evidence type="ECO:0000313" key="29">
    <source>
        <dbReference type="Proteomes" id="UP000245340"/>
    </source>
</evidence>
<keyword evidence="8" id="KW-0165">Cleavage on pair of basic residues</keyword>
<dbReference type="FunFam" id="6.20.50.160:FF:000003">
    <property type="entry name" value="Complement C3"/>
    <property type="match status" value="1"/>
</dbReference>
<comment type="subunit">
    <text evidence="23">During pregnancy, C3dg exists as a complex (probably a 2:2:2 heterohexamer) with AGT and the proform of PRG2. Interacts with CR2 (via the N-terminal Sushi domains 1 and 2).</text>
</comment>
<dbReference type="CTD" id="718"/>
<evidence type="ECO:0000256" key="4">
    <source>
        <dbReference type="ARBA" id="ARBA00017018"/>
    </source>
</evidence>
<proteinExistence type="predicted"/>
<dbReference type="InterPro" id="IPR001599">
    <property type="entry name" value="Macroglobln_a2"/>
</dbReference>
<comment type="subunit">
    <text evidence="22">In absence of complement activation, the C3 precursor is first processed by the removal of 4 Arg residues, forming two chains, beta and alpha, linked by a disulfide bond.</text>
</comment>
<dbReference type="Gene3D" id="1.20.91.20">
    <property type="entry name" value="Anaphylotoxins (complement system)"/>
    <property type="match status" value="1"/>
</dbReference>
<evidence type="ECO:0000256" key="16">
    <source>
        <dbReference type="ARBA" id="ARBA00023180"/>
    </source>
</evidence>
<dbReference type="Gene3D" id="6.20.50.160">
    <property type="match status" value="1"/>
</dbReference>
<evidence type="ECO:0000256" key="3">
    <source>
        <dbReference type="ARBA" id="ARBA00004613"/>
    </source>
</evidence>
<dbReference type="SMART" id="SM00104">
    <property type="entry name" value="ANATO"/>
    <property type="match status" value="1"/>
</dbReference>
<keyword evidence="13" id="KW-0882">Thioester bond</keyword>
<evidence type="ECO:0000256" key="19">
    <source>
        <dbReference type="ARBA" id="ARBA00093364"/>
    </source>
</evidence>
<comment type="function">
    <text evidence="18">Non-enzymatic component of C5 convertase. Generated following cleavage by C3 convertase, it covalently attaches to the surface of pathogens, where it acts as an opsonin that marks the surface of antigens for removal. Complement C3b binds covalently via its reactive thioester, to cell surface carbohydrates or immune aggregates. Together with complement C4b, it then recruits the serine protease complement C2b to form the C5 convertase, which cleaves and activate C5, the next component of the complement pathways. In the alternative complement pathway, recruits the serine protease CFB to form the C5 convertase that cleaves and activates C5.</text>
</comment>
<dbReference type="SMART" id="SM01361">
    <property type="entry name" value="A2M_recep"/>
    <property type="match status" value="1"/>
</dbReference>
<evidence type="ECO:0000256" key="25">
    <source>
        <dbReference type="ARBA" id="ARBA00093555"/>
    </source>
</evidence>
<dbReference type="GO" id="GO:0004866">
    <property type="term" value="F:endopeptidase inhibitor activity"/>
    <property type="evidence" value="ECO:0007669"/>
    <property type="project" value="InterPro"/>
</dbReference>
<evidence type="ECO:0000256" key="8">
    <source>
        <dbReference type="ARBA" id="ARBA00022685"/>
    </source>
</evidence>
<dbReference type="Pfam" id="PF17791">
    <property type="entry name" value="MG3"/>
    <property type="match status" value="1"/>
</dbReference>
<dbReference type="GeneID" id="101385252"/>
<dbReference type="Pfam" id="PF01835">
    <property type="entry name" value="MG2"/>
    <property type="match status" value="1"/>
</dbReference>
<dbReference type="InterPro" id="IPR050473">
    <property type="entry name" value="A2M/Complement_sys"/>
</dbReference>
<dbReference type="InterPro" id="IPR040839">
    <property type="entry name" value="MG4"/>
</dbReference>
<dbReference type="Gene3D" id="2.60.120.1540">
    <property type="match status" value="1"/>
</dbReference>
<dbReference type="InterPro" id="IPR001134">
    <property type="entry name" value="Netrin_domain"/>
</dbReference>
<dbReference type="OrthoDB" id="6359008at2759"/>
<dbReference type="SMART" id="SM00643">
    <property type="entry name" value="C345C"/>
    <property type="match status" value="1"/>
</dbReference>
<accession>A0A2U3VK97</accession>
<dbReference type="Pfam" id="PF07703">
    <property type="entry name" value="A2M_BRD"/>
    <property type="match status" value="1"/>
</dbReference>
<sequence>MGPASGPSLLLLLTNLPLVLGEPLFSIITPNILRLGNQETVVLEAHDLNQNIEVTVTVHDFPAKKQVLSNEKTDLTSANDYMSTVTIRIPTDKELISEKGNSFVTIQAAFGATVVEKVVLISPQSGYLFIQTDKTIYTPGSTVLYRIFTVDHSLLPVGRSVIVVIQTPDGIPIKRDSLSSQNQVGILSLSWNIPELVNMGQWKIQVHYEDAPQQVFSTEFEVKEYVLPSFEVQVEPEEKFYYIDDPEGLEVTITARFLYGKTVDGTAFVIFGIQDGDHRISLAQSLTRVTIEDGTGEAKLSRKVLLDGVHPSQANALVGKSLYVSVTVVLHSGSDMVEAEYSGIPIVTSPYQIHFTKTPKFFKPAMPFDLMVFVTNPDGSPARHIPVEIQGTKAQALTQEDGVAKLTMNTPKNPQPLPITVSTKKDGIPQSRQATRYMEAQPYTAMGNVKNYLHLSVPRLELKPGETLNVNFHLRVDPNQERTIAYYTYLIMNKGKIFKVGRQKREPGQDLVVMPLTITEDFIPSFRLVAYYTLTGNNGQREVVADSVWVDVKDSCMGTLVVKGGRKDERPHLPGQQMILKIQGDPGARVGLVAVDKGVFVLNKKNRLTQNKVWNVVEKADIGCTAGSGKDYAGVFTDAGLALKTNKNLQTAQRTTLECPKPAARRRRSVRLMEKRLDKEGQYPVDVRKCCKDGMRDNPMKFPCERRAQFIFHEEKERCVKAFLDCCKYITQLRLNHSRDGPLGLARSDLDEEIMPEEDIVSRSQFPESWLWTIENLNEPEKNGISTKTMNVFLKDSITTWEILAVSLSKNKGICVADPYEVTVMQDFFIDLRLPYSVVRNEQVEIRAILYNYQEVGELKVKVELLYNPAFCSMATSKKRYQQTVEIPAKSSVAVPYVIVPLKIGLHEVEVKAAVYRHFISDGVKKTLKVVPEGVRVNKTVAVHTLNPEKKGQGGQQQVKVRAADLSDQVPDTDSETKILLQGTPVAQMAEDAIDGERLKHLIVTPTGCGEQNMIGMTPTVISVHYLDQTEQWEKFGLEKRQEALELIKKGYTQQLAFRQGNSAFAAFPKRESSTWLTAYVVKVFSLAANLIAIDAQVLCGAVKWLIIEKQKPDGIFNEDGPVIHQEMIGGFRDSKEKEVSLTAFVLIALKEAEDICEGQVNSLPGSINKAGQYLADHYENLQGSYSVAIAGYALAQLGKLEGNLLRKFLSTAKGRERWEEPGQKLYSVEATSYALLALLLLKDFDSVPPVVRWLNEQRYYGGGYGSTQATFMVFQALAQYQKDVPHHKDLNLEVSIKLPSRNSIIKHLILWESASLLRSEETKKNENFEVIAKGKGEGTLSVVTMYYAKLKNQASCQKFDLRVDIQRALEDVKRPQDAKSTMILNICTRYLGNQDATMSILDISMMTGFSPDINDLNELNSGVEKYISKYELNKAFSNKNTLIIYLDKISHNHEDCLSFKVHQYFSVGLIQPGSVKVYSYYNLDENCVRFYHPEKEDGLLSKLCHQDMCRCAEENCFMLQVDKITQEYRLEKACEPGVDYVYKTRLLRKEPSDDFDDYIMVIEQIIKSGSDEVRVAQERRFISHIKCREALKLQEGKHYLMWGISSDLWGEKPNISYIIGKDTWVELWPQAEECQDEENEKQCQHLASFAEDMIVFGCPN</sequence>
<dbReference type="GO" id="GO:0006631">
    <property type="term" value="P:fatty acid metabolic process"/>
    <property type="evidence" value="ECO:0007669"/>
    <property type="project" value="UniProtKB-KW"/>
</dbReference>
<evidence type="ECO:0000256" key="15">
    <source>
        <dbReference type="ARBA" id="ARBA00023162"/>
    </source>
</evidence>
<dbReference type="SMART" id="SM01359">
    <property type="entry name" value="A2M_N_2"/>
    <property type="match status" value="1"/>
</dbReference>
<dbReference type="FunFam" id="2.60.40.690:FF:000004">
    <property type="entry name" value="Complement C3"/>
    <property type="match status" value="1"/>
</dbReference>
<dbReference type="InterPro" id="IPR041425">
    <property type="entry name" value="C3/4/5_MG1"/>
</dbReference>
<comment type="subcellular location">
    <subcellularLocation>
        <location evidence="2">Cell surface</location>
    </subcellularLocation>
    <subcellularLocation>
        <location evidence="3">Secreted</location>
    </subcellularLocation>
</comment>
<evidence type="ECO:0000256" key="18">
    <source>
        <dbReference type="ARBA" id="ARBA00093362"/>
    </source>
</evidence>
<evidence type="ECO:0000256" key="9">
    <source>
        <dbReference type="ARBA" id="ARBA00022729"/>
    </source>
</evidence>
<organism evidence="29 30">
    <name type="scientific">Odobenus rosmarus divergens</name>
    <name type="common">Pacific walrus</name>
    <dbReference type="NCBI Taxonomy" id="9708"/>
    <lineage>
        <taxon>Eukaryota</taxon>
        <taxon>Metazoa</taxon>
        <taxon>Chordata</taxon>
        <taxon>Craniata</taxon>
        <taxon>Vertebrata</taxon>
        <taxon>Euteleostomi</taxon>
        <taxon>Mammalia</taxon>
        <taxon>Eutheria</taxon>
        <taxon>Laurasiatheria</taxon>
        <taxon>Carnivora</taxon>
        <taxon>Caniformia</taxon>
        <taxon>Pinnipedia</taxon>
        <taxon>Odobenidae</taxon>
        <taxon>Odobenus</taxon>
    </lineage>
</organism>
<evidence type="ECO:0000259" key="27">
    <source>
        <dbReference type="PROSITE" id="PS01178"/>
    </source>
</evidence>
<feature type="domain" description="Anaphylatoxin-like" evidence="27">
    <location>
        <begin position="690"/>
        <end position="727"/>
    </location>
</feature>
<dbReference type="InterPro" id="IPR009048">
    <property type="entry name" value="A-macroglobulin_rcpt-bd"/>
</dbReference>
<dbReference type="Pfam" id="PF07678">
    <property type="entry name" value="TED_complement"/>
    <property type="match status" value="1"/>
</dbReference>
<dbReference type="SUPFAM" id="SSF48239">
    <property type="entry name" value="Terpenoid cyclases/Protein prenyltransferases"/>
    <property type="match status" value="1"/>
</dbReference>
<dbReference type="PROSITE" id="PS50189">
    <property type="entry name" value="NTR"/>
    <property type="match status" value="1"/>
</dbReference>
<dbReference type="InterPro" id="IPR036595">
    <property type="entry name" value="A-macroglobulin_rcpt-bd_sf"/>
</dbReference>
<evidence type="ECO:0000256" key="14">
    <source>
        <dbReference type="ARBA" id="ARBA00023157"/>
    </source>
</evidence>
<dbReference type="Pfam" id="PF01821">
    <property type="entry name" value="ANATO"/>
    <property type="match status" value="1"/>
</dbReference>
<evidence type="ECO:0000256" key="26">
    <source>
        <dbReference type="SAM" id="SignalP"/>
    </source>
</evidence>
<evidence type="ECO:0000256" key="1">
    <source>
        <dbReference type="ARBA" id="ARBA00003326"/>
    </source>
</evidence>
<evidence type="ECO:0000256" key="10">
    <source>
        <dbReference type="ARBA" id="ARBA00022832"/>
    </source>
</evidence>
<evidence type="ECO:0000256" key="17">
    <source>
        <dbReference type="ARBA" id="ARBA00023198"/>
    </source>
</evidence>
<dbReference type="FunFam" id="1.50.10.20:FF:000008">
    <property type="entry name" value="Complement C3"/>
    <property type="match status" value="1"/>
</dbReference>
<comment type="function">
    <text evidence="21">Precursor of non-enzymatic components of the classical, alternative, lectin and GZMK complement pathways, which consist in a cascade of proteins that leads to phagocytosis and breakdown of pathogens and signaling that strengthens the adaptive immune system.</text>
</comment>
<dbReference type="InterPro" id="IPR008930">
    <property type="entry name" value="Terpenoid_cyclase/PrenylTrfase"/>
</dbReference>
<dbReference type="Pfam" id="PF21308">
    <property type="entry name" value="C3_CUB2"/>
    <property type="match status" value="1"/>
</dbReference>
<evidence type="ECO:0000256" key="6">
    <source>
        <dbReference type="ARBA" id="ARBA00022553"/>
    </source>
</evidence>
<evidence type="ECO:0000256" key="2">
    <source>
        <dbReference type="ARBA" id="ARBA00004241"/>
    </source>
</evidence>
<dbReference type="InterPro" id="IPR018933">
    <property type="entry name" value="Netrin_module_non-TIMP"/>
</dbReference>
<dbReference type="GO" id="GO:0005615">
    <property type="term" value="C:extracellular space"/>
    <property type="evidence" value="ECO:0007669"/>
    <property type="project" value="InterPro"/>
</dbReference>
<dbReference type="InterPro" id="IPR018081">
    <property type="entry name" value="Anaphylatoxin_comp_syst"/>
</dbReference>
<feature type="signal peptide" evidence="26">
    <location>
        <begin position="1"/>
        <end position="21"/>
    </location>
</feature>
<dbReference type="Proteomes" id="UP000245340">
    <property type="component" value="Unplaced"/>
</dbReference>
<dbReference type="FunFam" id="2.20.130.20:FF:000001">
    <property type="entry name" value="Complement C3"/>
    <property type="match status" value="1"/>
</dbReference>
<dbReference type="InterPro" id="IPR008993">
    <property type="entry name" value="TIMP-like_OB-fold"/>
</dbReference>
<evidence type="ECO:0000256" key="12">
    <source>
        <dbReference type="ARBA" id="ARBA00022875"/>
    </source>
</evidence>
<dbReference type="PROSITE" id="PS00477">
    <property type="entry name" value="ALPHA_2_MACROGLOBULIN"/>
    <property type="match status" value="1"/>
</dbReference>
<gene>
    <name evidence="30" type="primary">C3</name>
</gene>
<dbReference type="CDD" id="cd00017">
    <property type="entry name" value="ANATO"/>
    <property type="match status" value="1"/>
</dbReference>
<comment type="function">
    <text evidence="19">Mediator of local inflammatory process released following cleavage by C3 convertase. Acts by binding to its receptor, C3AR1, activating G protein-coupled receptor signaling, promoting the phosphorylation, ARRB2-mediated internalization and endocytosis of C3AR1. C3a anaphylatoxin stimulates the activation of immune cells such as mast cells and basophilic leukocytes to release inflammation agents, such as cytokines, chemokines and histamine, which promote inflammation development. Also acts as potent chemoattractant for the migration of macrophages and neutrophils to the inflamed tissues, resulting in neutralization of the inflammatory triggers by multiple ways, such as phagocytosis and generation of reactive oxidants.</text>
</comment>
<comment type="function">
    <text evidence="1">Acts as a chemoattractant for neutrophils in chronic inflammation.</text>
</comment>
<comment type="subunit">
    <text evidence="24">Complement C3b is composed of complement C3b and complement C3 beta chains that are associated via disulfide bonds. Non-enzymatic component of the C5 convertase, also named C4bC2bC3b, composed of the serine protease complement C2b (C2), complement C3b, as well as complement C4b (C4). Non-enzymatic component of the C5 convertase of the alternative complement pathways composed of the serine protease complement CFB and complement C3b. Interacts with CFP; interaction takes place together with CFB in the alternative complement system and allows the complex to become active. Interacts with CR1 (via Sushi 8 and Sushi 9 domains). Interacts with CFH.</text>
</comment>
<dbReference type="InterPro" id="IPR035815">
    <property type="entry name" value="NTR_complement_C3"/>
</dbReference>
<dbReference type="SMART" id="SM01419">
    <property type="entry name" value="Thiol-ester_cl"/>
    <property type="match status" value="1"/>
</dbReference>
<dbReference type="Gene3D" id="1.50.10.20">
    <property type="match status" value="1"/>
</dbReference>
<dbReference type="KEGG" id="oro:101385252"/>
<dbReference type="FunFam" id="2.60.40.1940:FF:000001">
    <property type="entry name" value="Complement component C3"/>
    <property type="match status" value="1"/>
</dbReference>
<dbReference type="FunFam" id="2.40.50.120:FF:000013">
    <property type="entry name" value="Complement C3"/>
    <property type="match status" value="1"/>
</dbReference>
<keyword evidence="10" id="KW-0276">Fatty acid metabolism</keyword>
<evidence type="ECO:0000256" key="7">
    <source>
        <dbReference type="ARBA" id="ARBA00022588"/>
    </source>
</evidence>
<keyword evidence="17" id="KW-0395">Inflammatory response</keyword>
<evidence type="ECO:0000313" key="30">
    <source>
        <dbReference type="RefSeq" id="XP_004395334.1"/>
    </source>
</evidence>
<dbReference type="InterPro" id="IPR048848">
    <property type="entry name" value="C3_CUB2"/>
</dbReference>
<dbReference type="Pfam" id="PF01759">
    <property type="entry name" value="NTR"/>
    <property type="match status" value="1"/>
</dbReference>
<evidence type="ECO:0000259" key="28">
    <source>
        <dbReference type="PROSITE" id="PS50189"/>
    </source>
</evidence>
<dbReference type="CDD" id="cd03583">
    <property type="entry name" value="NTR_complement_C3"/>
    <property type="match status" value="1"/>
</dbReference>
<dbReference type="InterPro" id="IPR047565">
    <property type="entry name" value="Alpha-macroglob_thiol-ester_cl"/>
</dbReference>
<keyword evidence="9 26" id="KW-0732">Signal</keyword>
<dbReference type="CDD" id="cd02896">
    <property type="entry name" value="complement_C3_C4_C5"/>
    <property type="match status" value="1"/>
</dbReference>
<feature type="chain" id="PRO_5015632186" description="Complement C3" evidence="26">
    <location>
        <begin position="22"/>
        <end position="1661"/>
    </location>
</feature>
<keyword evidence="12" id="KW-0180">Complement pathway</keyword>
<evidence type="ECO:0000256" key="5">
    <source>
        <dbReference type="ARBA" id="ARBA00022525"/>
    </source>
</evidence>
<dbReference type="InterPro" id="IPR019742">
    <property type="entry name" value="MacrogloblnA2_CS"/>
</dbReference>
<keyword evidence="10" id="KW-0443">Lipid metabolism</keyword>
<dbReference type="Gene3D" id="2.60.40.690">
    <property type="entry name" value="Alpha-macroglobulin, receptor-binding domain"/>
    <property type="match status" value="1"/>
</dbReference>
<dbReference type="InterPro" id="IPR000020">
    <property type="entry name" value="Anaphylatoxin/fibulin"/>
</dbReference>